<evidence type="ECO:0000259" key="1">
    <source>
        <dbReference type="Pfam" id="PF22766"/>
    </source>
</evidence>
<keyword evidence="3" id="KW-1185">Reference proteome</keyword>
<dbReference type="STRING" id="158441.A0A226EVM0"/>
<feature type="domain" description="ZW10 C-terminal helical" evidence="1">
    <location>
        <begin position="590"/>
        <end position="731"/>
    </location>
</feature>
<dbReference type="OMA" id="NIDITHD"/>
<dbReference type="OrthoDB" id="534815at2759"/>
<dbReference type="InterPro" id="IPR055148">
    <property type="entry name" value="ZW10_C_2"/>
</dbReference>
<dbReference type="AlphaFoldDB" id="A0A226EVM0"/>
<sequence length="732" mass="82580">MSNILAEVIQTRDAVTGDEFRDHLQNVTSKLSQIKMDLVDSLQSTFVIYDSDIDKVTSWYVEILGIKEKVEDLKTKFHDDKKALIAATGDIDLLNDDLKQCDKGIELLAALIQVVKNLERADPVDFYKASKLVNSAKQDFELLRGSFESIEDHAWVVGIKSKITDLITDIYENASKELRSVFHFHFGKNMLTINLTRDINQLIETFINIGYCSRVINKLAIDIWQELLVKACSQDFYIEITGKPKNASAGIAFQDTNGDGYEIETVPVRDTGFKTGPNITCDNSRMITIKAVRTSTPTSEVQVVFNNIHSVIYVFHQIFENNTGVMSDCSTFLGPKICEELGNKTLKILVLRNAEGDVEKAKNNISIIRNFINNFESYLNFTFPDGTIFDEMERDFDSLFLGQVKQDLLAKVRRLVKGNLHDTQEIIWDAKDASPVADDIGGLHRNPYAFPNCVVSKCVVEIVHVLKEHLRRYSDDILMCDAAFSLYLSLVKIPKHESDSGDLVPFSAVLVHNNSHYLAHHATFTFPMTEEKVPELRSKATQAYSFMVRSVRTKLNFLISDAMTAILNNDDESSHTEIDKFLKISSEFVRLHGMLQFVLPSATLARTLATLVDHTVNEMCSKVLTWDDISAACANKLATAFTQFAVETSELFKGEATNPREIDALASKCVSKWNRFRLLTFVLTASMKEIEDKWVGGCGPLSMEFKAEELRKLVRALFQNTDRRAVFLASIK</sequence>
<dbReference type="Gene3D" id="1.10.357.150">
    <property type="match status" value="1"/>
</dbReference>
<dbReference type="EMBL" id="LNIX01000002">
    <property type="protein sequence ID" value="OXA61134.1"/>
    <property type="molecule type" value="Genomic_DNA"/>
</dbReference>
<gene>
    <name evidence="2" type="ORF">Fcan01_06144</name>
</gene>
<evidence type="ECO:0000313" key="3">
    <source>
        <dbReference type="Proteomes" id="UP000198287"/>
    </source>
</evidence>
<dbReference type="PANTHER" id="PTHR12205">
    <property type="entry name" value="CENTROMERE/KINETOCHORE PROTEIN ZW10"/>
    <property type="match status" value="1"/>
</dbReference>
<accession>A0A226EVM0</accession>
<evidence type="ECO:0000313" key="2">
    <source>
        <dbReference type="EMBL" id="OXA61134.1"/>
    </source>
</evidence>
<dbReference type="InterPro" id="IPR046362">
    <property type="entry name" value="Zw10/DSL1_C_sf"/>
</dbReference>
<dbReference type="Pfam" id="PF22766">
    <property type="entry name" value="ZW10_C2"/>
    <property type="match status" value="1"/>
</dbReference>
<proteinExistence type="predicted"/>
<reference evidence="2 3" key="1">
    <citation type="submission" date="2015-12" db="EMBL/GenBank/DDBJ databases">
        <title>The genome of Folsomia candida.</title>
        <authorList>
            <person name="Faddeeva A."/>
            <person name="Derks M.F."/>
            <person name="Anvar Y."/>
            <person name="Smit S."/>
            <person name="Van Straalen N."/>
            <person name="Roelofs D."/>
        </authorList>
    </citation>
    <scope>NUCLEOTIDE SEQUENCE [LARGE SCALE GENOMIC DNA]</scope>
    <source>
        <strain evidence="2 3">VU population</strain>
        <tissue evidence="2">Whole body</tissue>
    </source>
</reference>
<dbReference type="Proteomes" id="UP000198287">
    <property type="component" value="Unassembled WGS sequence"/>
</dbReference>
<dbReference type="PANTHER" id="PTHR12205:SF0">
    <property type="entry name" value="CENTROMERE_KINETOCHORE PROTEIN ZW10 HOMOLOG"/>
    <property type="match status" value="1"/>
</dbReference>
<protein>
    <submittedName>
        <fullName evidence="2">Centromere/kinetochore protein zw10</fullName>
    </submittedName>
</protein>
<dbReference type="GO" id="GO:0006888">
    <property type="term" value="P:endoplasmic reticulum to Golgi vesicle-mediated transport"/>
    <property type="evidence" value="ECO:0007669"/>
    <property type="project" value="TreeGrafter"/>
</dbReference>
<dbReference type="GO" id="GO:0005737">
    <property type="term" value="C:cytoplasm"/>
    <property type="evidence" value="ECO:0007669"/>
    <property type="project" value="GOC"/>
</dbReference>
<dbReference type="GO" id="GO:0007094">
    <property type="term" value="P:mitotic spindle assembly checkpoint signaling"/>
    <property type="evidence" value="ECO:0007669"/>
    <property type="project" value="TreeGrafter"/>
</dbReference>
<organism evidence="2 3">
    <name type="scientific">Folsomia candida</name>
    <name type="common">Springtail</name>
    <dbReference type="NCBI Taxonomy" id="158441"/>
    <lineage>
        <taxon>Eukaryota</taxon>
        <taxon>Metazoa</taxon>
        <taxon>Ecdysozoa</taxon>
        <taxon>Arthropoda</taxon>
        <taxon>Hexapoda</taxon>
        <taxon>Collembola</taxon>
        <taxon>Entomobryomorpha</taxon>
        <taxon>Isotomoidea</taxon>
        <taxon>Isotomidae</taxon>
        <taxon>Proisotominae</taxon>
        <taxon>Folsomia</taxon>
    </lineage>
</organism>
<comment type="caution">
    <text evidence="2">The sequence shown here is derived from an EMBL/GenBank/DDBJ whole genome shotgun (WGS) entry which is preliminary data.</text>
</comment>
<name>A0A226EVM0_FOLCA</name>
<dbReference type="GO" id="GO:1990423">
    <property type="term" value="C:RZZ complex"/>
    <property type="evidence" value="ECO:0007669"/>
    <property type="project" value="TreeGrafter"/>
</dbReference>